<dbReference type="InterPro" id="IPR055140">
    <property type="entry name" value="Thiolase_C_2"/>
</dbReference>
<reference evidence="4 5" key="1">
    <citation type="submission" date="2023-08" db="EMBL/GenBank/DDBJ databases">
        <authorList>
            <person name="Joshi A."/>
            <person name="Thite S."/>
        </authorList>
    </citation>
    <scope>NUCLEOTIDE SEQUENCE [LARGE SCALE GENOMIC DNA]</scope>
    <source>
        <strain evidence="4 5">1E1</strain>
    </source>
</reference>
<dbReference type="InterPro" id="IPR020615">
    <property type="entry name" value="Thiolase_acyl_enz_int_AS"/>
</dbReference>
<evidence type="ECO:0000259" key="3">
    <source>
        <dbReference type="Pfam" id="PF22691"/>
    </source>
</evidence>
<accession>A0ABT9GTK5</accession>
<dbReference type="EMBL" id="JAUZVY010000007">
    <property type="protein sequence ID" value="MDP4530299.1"/>
    <property type="molecule type" value="Genomic_DNA"/>
</dbReference>
<dbReference type="InterPro" id="IPR016039">
    <property type="entry name" value="Thiolase-like"/>
</dbReference>
<sequence>MAKQAVCIVAGAHSKFGAHSSKDVDGKRQDDWSQESMLAHVVTQCLQDAGLAAAEVDGIWLGSCSPGAFTGQELLAPVLTKLDSGFRFKAMTQVTAACASGSAAIFAAVDALAAGRVDTALVLGVEKMTLRSTAEVTGILARCSYWPEEGAAGVSFPQLFARQAQAYQLEYGIADESFAKMLAEVAAANYAKGVHNPLAHFGPGSFIDRLQLTTASALLALNAEDESRNPMIAPPFRLHDCSPVSDGAVALLLTRGDHPLAQRQSVELAGHCSAVDMLPLSQRQQLHQLEGARYAMEQAVKAAGITQQQLDLIELHDCFTSNQLLCLEAAGICQPGQAGFDYLAGRFAANQDIAVNLSGGLKSKGHPVGASGVSMHFFAYRQLLGKAIGVAAHKLPEHAAVLNLGGSGVVNNASILRRRAS</sequence>
<dbReference type="Gene3D" id="3.40.47.10">
    <property type="match status" value="1"/>
</dbReference>
<keyword evidence="1" id="KW-0808">Transferase</keyword>
<dbReference type="InterPro" id="IPR002155">
    <property type="entry name" value="Thiolase"/>
</dbReference>
<evidence type="ECO:0000256" key="1">
    <source>
        <dbReference type="ARBA" id="ARBA00022679"/>
    </source>
</evidence>
<proteinExistence type="predicted"/>
<dbReference type="Proteomes" id="UP001236258">
    <property type="component" value="Unassembled WGS sequence"/>
</dbReference>
<dbReference type="PANTHER" id="PTHR42870">
    <property type="entry name" value="ACETYL-COA C-ACETYLTRANSFERASE"/>
    <property type="match status" value="1"/>
</dbReference>
<protein>
    <submittedName>
        <fullName evidence="4">Beta-ketoacyl synthase N-terminal-like domain-containing protein</fullName>
    </submittedName>
</protein>
<keyword evidence="5" id="KW-1185">Reference proteome</keyword>
<dbReference type="PANTHER" id="PTHR42870:SF1">
    <property type="entry name" value="NON-SPECIFIC LIPID-TRANSFER PROTEIN-LIKE 2"/>
    <property type="match status" value="1"/>
</dbReference>
<dbReference type="Pfam" id="PF22691">
    <property type="entry name" value="Thiolase_C_1"/>
    <property type="match status" value="1"/>
</dbReference>
<name>A0ABT9GTK5_9GAMM</name>
<dbReference type="SUPFAM" id="SSF53901">
    <property type="entry name" value="Thiolase-like"/>
    <property type="match status" value="1"/>
</dbReference>
<comment type="caution">
    <text evidence="4">The sequence shown here is derived from an EMBL/GenBank/DDBJ whole genome shotgun (WGS) entry which is preliminary data.</text>
</comment>
<dbReference type="CDD" id="cd00829">
    <property type="entry name" value="SCP-x_thiolase"/>
    <property type="match status" value="1"/>
</dbReference>
<gene>
    <name evidence="4" type="ORF">Q3O59_14810</name>
</gene>
<dbReference type="InterPro" id="IPR020616">
    <property type="entry name" value="Thiolase_N"/>
</dbReference>
<dbReference type="Pfam" id="PF00108">
    <property type="entry name" value="Thiolase_N"/>
    <property type="match status" value="1"/>
</dbReference>
<evidence type="ECO:0000259" key="2">
    <source>
        <dbReference type="Pfam" id="PF00108"/>
    </source>
</evidence>
<dbReference type="RefSeq" id="WP_305946327.1">
    <property type="nucleotide sequence ID" value="NZ_JAUZVY010000007.1"/>
</dbReference>
<feature type="domain" description="Thiolase C-terminal" evidence="3">
    <location>
        <begin position="274"/>
        <end position="417"/>
    </location>
</feature>
<evidence type="ECO:0000313" key="5">
    <source>
        <dbReference type="Proteomes" id="UP001236258"/>
    </source>
</evidence>
<dbReference type="PROSITE" id="PS00098">
    <property type="entry name" value="THIOLASE_1"/>
    <property type="match status" value="1"/>
</dbReference>
<dbReference type="PIRSF" id="PIRSF000429">
    <property type="entry name" value="Ac-CoA_Ac_transf"/>
    <property type="match status" value="1"/>
</dbReference>
<evidence type="ECO:0000313" key="4">
    <source>
        <dbReference type="EMBL" id="MDP4530299.1"/>
    </source>
</evidence>
<feature type="domain" description="Thiolase N-terminal" evidence="2">
    <location>
        <begin position="6"/>
        <end position="255"/>
    </location>
</feature>
<organism evidence="4 5">
    <name type="scientific">Alkalimonas delamerensis</name>
    <dbReference type="NCBI Taxonomy" id="265981"/>
    <lineage>
        <taxon>Bacteria</taxon>
        <taxon>Pseudomonadati</taxon>
        <taxon>Pseudomonadota</taxon>
        <taxon>Gammaproteobacteria</taxon>
        <taxon>Alkalimonas</taxon>
    </lineage>
</organism>